<keyword evidence="2" id="KW-1185">Reference proteome</keyword>
<dbReference type="EMBL" id="JBHSRG010000009">
    <property type="protein sequence ID" value="MFC6122195.1"/>
    <property type="molecule type" value="Genomic_DNA"/>
</dbReference>
<organism evidence="1 2">
    <name type="scientific">Citrobacter bitternis</name>
    <dbReference type="NCBI Taxonomy" id="1585982"/>
    <lineage>
        <taxon>Bacteria</taxon>
        <taxon>Pseudomonadati</taxon>
        <taxon>Pseudomonadota</taxon>
        <taxon>Gammaproteobacteria</taxon>
        <taxon>Enterobacterales</taxon>
        <taxon>Enterobacteriaceae</taxon>
        <taxon>Citrobacter</taxon>
    </lineage>
</organism>
<dbReference type="InterPro" id="IPR036390">
    <property type="entry name" value="WH_DNA-bd_sf"/>
</dbReference>
<gene>
    <name evidence="1" type="ORF">ACFPZP_14150</name>
</gene>
<evidence type="ECO:0000313" key="1">
    <source>
        <dbReference type="EMBL" id="MFC6122195.1"/>
    </source>
</evidence>
<comment type="caution">
    <text evidence="1">The sequence shown here is derived from an EMBL/GenBank/DDBJ whole genome shotgun (WGS) entry which is preliminary data.</text>
</comment>
<reference evidence="2" key="1">
    <citation type="journal article" date="2019" name="Int. J. Syst. Evol. Microbiol.">
        <title>The Global Catalogue of Microorganisms (GCM) 10K type strain sequencing project: providing services to taxonomists for standard genome sequencing and annotation.</title>
        <authorList>
            <consortium name="The Broad Institute Genomics Platform"/>
            <consortium name="The Broad Institute Genome Sequencing Center for Infectious Disease"/>
            <person name="Wu L."/>
            <person name="Ma J."/>
        </authorList>
    </citation>
    <scope>NUCLEOTIDE SEQUENCE [LARGE SCALE GENOMIC DNA]</scope>
    <source>
        <strain evidence="2">JCM30009</strain>
    </source>
</reference>
<sequence length="191" mass="20603">MMDEISVEILKSIPAFGPVNTAQLVQKIGCPKRKVLNGLANLRAAGCIFTKIPVGHFSSESAYQTWLENGGKEYLACRGRAAAARSNSSKCRRNNTIPSRTITALRNHGSLRAMEIARILDIPYNTLSGQLSTMVTRGQVIRTGSMGKSLYSLAPGIELAKESAPAENGIFAECRSSAAMQRVLSVYGVRV</sequence>
<proteinExistence type="predicted"/>
<name>A0ABW1Q1A0_9ENTR</name>
<dbReference type="Proteomes" id="UP001596169">
    <property type="component" value="Unassembled WGS sequence"/>
</dbReference>
<evidence type="ECO:0000313" key="2">
    <source>
        <dbReference type="Proteomes" id="UP001596169"/>
    </source>
</evidence>
<protein>
    <recommendedName>
        <fullName evidence="3">Winged helix-turn-helix transcriptional regulator</fullName>
    </recommendedName>
</protein>
<dbReference type="InterPro" id="IPR036388">
    <property type="entry name" value="WH-like_DNA-bd_sf"/>
</dbReference>
<accession>A0ABW1Q1A0</accession>
<dbReference type="Gene3D" id="1.10.10.10">
    <property type="entry name" value="Winged helix-like DNA-binding domain superfamily/Winged helix DNA-binding domain"/>
    <property type="match status" value="1"/>
</dbReference>
<dbReference type="RefSeq" id="WP_378109048.1">
    <property type="nucleotide sequence ID" value="NZ_JBHSRG010000009.1"/>
</dbReference>
<evidence type="ECO:0008006" key="3">
    <source>
        <dbReference type="Google" id="ProtNLM"/>
    </source>
</evidence>
<dbReference type="SUPFAM" id="SSF46785">
    <property type="entry name" value="Winged helix' DNA-binding domain"/>
    <property type="match status" value="1"/>
</dbReference>